<evidence type="ECO:0000256" key="6">
    <source>
        <dbReference type="RuleBase" id="RU365089"/>
    </source>
</evidence>
<dbReference type="AlphaFoldDB" id="A0AA89SUF5"/>
<protein>
    <recommendedName>
        <fullName evidence="6">Mutator family transposase</fullName>
    </recommendedName>
</protein>
<dbReference type="PANTHER" id="PTHR33217">
    <property type="entry name" value="TRANSPOSASE FOR INSERTION SEQUENCE ELEMENT IS1081"/>
    <property type="match status" value="1"/>
</dbReference>
<dbReference type="InterPro" id="IPR001207">
    <property type="entry name" value="Transposase_mutator"/>
</dbReference>
<dbReference type="Pfam" id="PF00872">
    <property type="entry name" value="Transposase_mut"/>
    <property type="match status" value="1"/>
</dbReference>
<name>A0AA89SUF5_9BACL</name>
<keyword evidence="5 6" id="KW-0233">DNA recombination</keyword>
<organism evidence="7 8">
    <name type="scientific">Parageobacillus toebii NBRC 107807</name>
    <dbReference type="NCBI Taxonomy" id="1223503"/>
    <lineage>
        <taxon>Bacteria</taxon>
        <taxon>Bacillati</taxon>
        <taxon>Bacillota</taxon>
        <taxon>Bacilli</taxon>
        <taxon>Bacillales</taxon>
        <taxon>Anoxybacillaceae</taxon>
        <taxon>Parageobacillus</taxon>
    </lineage>
</organism>
<dbReference type="EMBL" id="JACICZ010000025">
    <property type="protein sequence ID" value="MBB3870417.1"/>
    <property type="molecule type" value="Genomic_DNA"/>
</dbReference>
<dbReference type="PANTHER" id="PTHR33217:SF7">
    <property type="entry name" value="TRANSPOSASE FOR INSERTION SEQUENCE ELEMENT IS1081"/>
    <property type="match status" value="1"/>
</dbReference>
<proteinExistence type="inferred from homology"/>
<keyword evidence="4 6" id="KW-0238">DNA-binding</keyword>
<evidence type="ECO:0000313" key="8">
    <source>
        <dbReference type="Proteomes" id="UP000613002"/>
    </source>
</evidence>
<keyword evidence="8" id="KW-1185">Reference proteome</keyword>
<evidence type="ECO:0000256" key="5">
    <source>
        <dbReference type="ARBA" id="ARBA00023172"/>
    </source>
</evidence>
<dbReference type="GO" id="GO:0006313">
    <property type="term" value="P:DNA transposition"/>
    <property type="evidence" value="ECO:0007669"/>
    <property type="project" value="UniProtKB-UniRule"/>
</dbReference>
<keyword evidence="3 6" id="KW-0815">Transposition</keyword>
<sequence length="68" mass="7873">MDGLYVKLRRETVEKEAIYVVLGVNEEGYREILDFFVGGQESAYGWREILKQLYKRGVKEVLLGVFDG</sequence>
<dbReference type="GO" id="GO:0004803">
    <property type="term" value="F:transposase activity"/>
    <property type="evidence" value="ECO:0007669"/>
    <property type="project" value="UniProtKB-UniRule"/>
</dbReference>
<comment type="function">
    <text evidence="1 6">Required for the transposition of the insertion element.</text>
</comment>
<dbReference type="Proteomes" id="UP000613002">
    <property type="component" value="Unassembled WGS sequence"/>
</dbReference>
<comment type="similarity">
    <text evidence="2 6">Belongs to the transposase mutator family.</text>
</comment>
<comment type="caution">
    <text evidence="7">The sequence shown here is derived from an EMBL/GenBank/DDBJ whole genome shotgun (WGS) entry which is preliminary data.</text>
</comment>
<evidence type="ECO:0000313" key="7">
    <source>
        <dbReference type="EMBL" id="MBB3870417.1"/>
    </source>
</evidence>
<dbReference type="GO" id="GO:0003677">
    <property type="term" value="F:DNA binding"/>
    <property type="evidence" value="ECO:0007669"/>
    <property type="project" value="UniProtKB-UniRule"/>
</dbReference>
<evidence type="ECO:0000256" key="1">
    <source>
        <dbReference type="ARBA" id="ARBA00002190"/>
    </source>
</evidence>
<evidence type="ECO:0000256" key="3">
    <source>
        <dbReference type="ARBA" id="ARBA00022578"/>
    </source>
</evidence>
<evidence type="ECO:0000256" key="4">
    <source>
        <dbReference type="ARBA" id="ARBA00023125"/>
    </source>
</evidence>
<keyword evidence="6" id="KW-0814">Transposable element</keyword>
<accession>A0AA89SUF5</accession>
<evidence type="ECO:0000256" key="2">
    <source>
        <dbReference type="ARBA" id="ARBA00010961"/>
    </source>
</evidence>
<reference evidence="7 8" key="1">
    <citation type="submission" date="2020-08" db="EMBL/GenBank/DDBJ databases">
        <title>Genomic Encyclopedia of Type Strains, Phase IV (KMG-IV): sequencing the most valuable type-strain genomes for metagenomic binning, comparative biology and taxonomic classification.</title>
        <authorList>
            <person name="Goeker M."/>
        </authorList>
    </citation>
    <scope>NUCLEOTIDE SEQUENCE [LARGE SCALE GENOMIC DNA]</scope>
    <source>
        <strain evidence="7 8">DSM 14590</strain>
    </source>
</reference>
<gene>
    <name evidence="7" type="ORF">HNR78_003357</name>
</gene>